<dbReference type="Pfam" id="PF03235">
    <property type="entry name" value="GmrSD_N"/>
    <property type="match status" value="1"/>
</dbReference>
<dbReference type="Pfam" id="PF25202">
    <property type="entry name" value="DUF7834"/>
    <property type="match status" value="1"/>
</dbReference>
<keyword evidence="4" id="KW-1185">Reference proteome</keyword>
<dbReference type="InterPro" id="IPR004919">
    <property type="entry name" value="GmrSD_N"/>
</dbReference>
<dbReference type="Proteomes" id="UP000468388">
    <property type="component" value="Unassembled WGS sequence"/>
</dbReference>
<sequence>MSKPITDVKPIGEIVNLNQLTIPTYQRPYKWQVRHVLQLLNDIEFAIRTQPVYRIGTFIFEKEGEGVLNIVDGQQRLTTLIIILYELGDLVPALLNAKFAHVESQKNIKANQFAIAQWVARLSPEEHNEFKNYLLTQCEAVTIQLNNLADAFQFFDAQNSRGKALDPTDLLKAFHLREMEGKEPDEKRCCANIWDEIGEDSLKSLIGTYLYRIRLWSRGKHAGPFTKDDIDEFKGSNLDKSPDYSYLIPYKLNEQFFPFSNTQTVTYPFQINQVIINGRRFFEMIGHYHQMKKHLFDGTISLAFHEFNKHSEYPEDYRAGDKYTKILYKSAVMCYFDRFGLSEFEQNYPLLFMWAYKQRIENISVRYLSSNSYVHKERNNVFRLMQETLNPEKLSVIRDGLRLSEVKKKITSVRAIFINENLDLIELNGK</sequence>
<dbReference type="AlphaFoldDB" id="A0A6N8JK83"/>
<gene>
    <name evidence="3" type="ORF">GO495_29940</name>
</gene>
<dbReference type="EMBL" id="WRXO01000013">
    <property type="protein sequence ID" value="MVT44851.1"/>
    <property type="molecule type" value="Genomic_DNA"/>
</dbReference>
<feature type="domain" description="GmrSD restriction endonucleases N-terminal" evidence="1">
    <location>
        <begin position="12"/>
        <end position="175"/>
    </location>
</feature>
<comment type="caution">
    <text evidence="3">The sequence shown here is derived from an EMBL/GenBank/DDBJ whole genome shotgun (WGS) entry which is preliminary data.</text>
</comment>
<evidence type="ECO:0000259" key="1">
    <source>
        <dbReference type="Pfam" id="PF03235"/>
    </source>
</evidence>
<evidence type="ECO:0000259" key="2">
    <source>
        <dbReference type="Pfam" id="PF25202"/>
    </source>
</evidence>
<dbReference type="PANTHER" id="PTHR35149">
    <property type="entry name" value="SLL5132 PROTEIN"/>
    <property type="match status" value="1"/>
</dbReference>
<feature type="domain" description="DUF7834" evidence="2">
    <location>
        <begin position="186"/>
        <end position="405"/>
    </location>
</feature>
<dbReference type="RefSeq" id="WP_157303639.1">
    <property type="nucleotide sequence ID" value="NZ_BAAAZB010000005.1"/>
</dbReference>
<evidence type="ECO:0000313" key="4">
    <source>
        <dbReference type="Proteomes" id="UP000468388"/>
    </source>
</evidence>
<evidence type="ECO:0000313" key="3">
    <source>
        <dbReference type="EMBL" id="MVT44851.1"/>
    </source>
</evidence>
<dbReference type="OrthoDB" id="9798761at2"/>
<organism evidence="3 4">
    <name type="scientific">Chitinophaga oryziterrae</name>
    <dbReference type="NCBI Taxonomy" id="1031224"/>
    <lineage>
        <taxon>Bacteria</taxon>
        <taxon>Pseudomonadati</taxon>
        <taxon>Bacteroidota</taxon>
        <taxon>Chitinophagia</taxon>
        <taxon>Chitinophagales</taxon>
        <taxon>Chitinophagaceae</taxon>
        <taxon>Chitinophaga</taxon>
    </lineage>
</organism>
<proteinExistence type="predicted"/>
<dbReference type="PANTHER" id="PTHR35149:SF2">
    <property type="entry name" value="DUF262 DOMAIN-CONTAINING PROTEIN"/>
    <property type="match status" value="1"/>
</dbReference>
<dbReference type="InterPro" id="IPR057156">
    <property type="entry name" value="DUF7834"/>
</dbReference>
<name>A0A6N8JK83_9BACT</name>
<reference evidence="3 4" key="1">
    <citation type="submission" date="2019-12" db="EMBL/GenBank/DDBJ databases">
        <title>The draft genomic sequence of strain Chitinophaga oryziterrae JCM 16595.</title>
        <authorList>
            <person name="Zhang X."/>
        </authorList>
    </citation>
    <scope>NUCLEOTIDE SEQUENCE [LARGE SCALE GENOMIC DNA]</scope>
    <source>
        <strain evidence="3 4">JCM 16595</strain>
    </source>
</reference>
<accession>A0A6N8JK83</accession>
<protein>
    <submittedName>
        <fullName evidence="3">DUF262 domain-containing protein</fullName>
    </submittedName>
</protein>